<evidence type="ECO:0000313" key="1">
    <source>
        <dbReference type="EMBL" id="KAI4813813.1"/>
    </source>
</evidence>
<comment type="caution">
    <text evidence="1">The sequence shown here is derived from an EMBL/GenBank/DDBJ whole genome shotgun (WGS) entry which is preliminary data.</text>
</comment>
<protein>
    <submittedName>
        <fullName evidence="1">Uncharacterized protein</fullName>
    </submittedName>
</protein>
<accession>A0ACB9WL64</accession>
<dbReference type="Proteomes" id="UP001057452">
    <property type="component" value="Chromosome 14"/>
</dbReference>
<proteinExistence type="predicted"/>
<organism evidence="1 2">
    <name type="scientific">Chaenocephalus aceratus</name>
    <name type="common">Blackfin icefish</name>
    <name type="synonym">Chaenichthys aceratus</name>
    <dbReference type="NCBI Taxonomy" id="36190"/>
    <lineage>
        <taxon>Eukaryota</taxon>
        <taxon>Metazoa</taxon>
        <taxon>Chordata</taxon>
        <taxon>Craniata</taxon>
        <taxon>Vertebrata</taxon>
        <taxon>Euteleostomi</taxon>
        <taxon>Actinopterygii</taxon>
        <taxon>Neopterygii</taxon>
        <taxon>Teleostei</taxon>
        <taxon>Neoteleostei</taxon>
        <taxon>Acanthomorphata</taxon>
        <taxon>Eupercaria</taxon>
        <taxon>Perciformes</taxon>
        <taxon>Notothenioidei</taxon>
        <taxon>Channichthyidae</taxon>
        <taxon>Chaenocephalus</taxon>
    </lineage>
</organism>
<evidence type="ECO:0000313" key="2">
    <source>
        <dbReference type="Proteomes" id="UP001057452"/>
    </source>
</evidence>
<reference evidence="1" key="1">
    <citation type="submission" date="2022-05" db="EMBL/GenBank/DDBJ databases">
        <title>Chromosome-level genome of Chaenocephalus aceratus.</title>
        <authorList>
            <person name="Park H."/>
        </authorList>
    </citation>
    <scope>NUCLEOTIDE SEQUENCE</scope>
    <source>
        <strain evidence="1">KU_202001</strain>
    </source>
</reference>
<name>A0ACB9WL64_CHAAC</name>
<dbReference type="EMBL" id="CM043798">
    <property type="protein sequence ID" value="KAI4813813.1"/>
    <property type="molecule type" value="Genomic_DNA"/>
</dbReference>
<sequence>MSGSEWRKGSGEEWRCRQLHYLLTIGIIHIHPPVASPDQGEDYSEGLGRWMCWEEMKNGEMKNGETKEATENSQKVLLSKDGTFSAVFCRFPKGVLT</sequence>
<gene>
    <name evidence="1" type="ORF">KUCAC02_003037</name>
</gene>
<keyword evidence="2" id="KW-1185">Reference proteome</keyword>